<dbReference type="Pfam" id="PF00753">
    <property type="entry name" value="Lactamase_B"/>
    <property type="match status" value="1"/>
</dbReference>
<dbReference type="GO" id="GO:0046872">
    <property type="term" value="F:metal ion binding"/>
    <property type="evidence" value="ECO:0007669"/>
    <property type="project" value="UniProtKB-KW"/>
</dbReference>
<reference evidence="7" key="2">
    <citation type="submission" date="2021-04" db="EMBL/GenBank/DDBJ databases">
        <authorList>
            <person name="Dong X."/>
        </authorList>
    </citation>
    <scope>NUCLEOTIDE SEQUENCE</scope>
    <source>
        <strain evidence="7">ZWT</strain>
    </source>
</reference>
<evidence type="ECO:0000259" key="6">
    <source>
        <dbReference type="SMART" id="SM00849"/>
    </source>
</evidence>
<keyword evidence="8" id="KW-1185">Reference proteome</keyword>
<evidence type="ECO:0000256" key="5">
    <source>
        <dbReference type="SAM" id="MobiDB-lite"/>
    </source>
</evidence>
<evidence type="ECO:0000256" key="1">
    <source>
        <dbReference type="ARBA" id="ARBA00001947"/>
    </source>
</evidence>
<evidence type="ECO:0000313" key="8">
    <source>
        <dbReference type="Proteomes" id="UP001056429"/>
    </source>
</evidence>
<feature type="compositionally biased region" description="Basic and acidic residues" evidence="5">
    <location>
        <begin position="191"/>
        <end position="202"/>
    </location>
</feature>
<dbReference type="Gene3D" id="3.60.15.10">
    <property type="entry name" value="Ribonuclease Z/Hydroxyacylglutathione hydrolase-like"/>
    <property type="match status" value="1"/>
</dbReference>
<feature type="region of interest" description="Disordered" evidence="5">
    <location>
        <begin position="183"/>
        <end position="202"/>
    </location>
</feature>
<evidence type="ECO:0000256" key="4">
    <source>
        <dbReference type="ARBA" id="ARBA00022833"/>
    </source>
</evidence>
<comment type="caution">
    <text evidence="7">The sequence shown here is derived from an EMBL/GenBank/DDBJ whole genome shotgun (WGS) entry which is preliminary data.</text>
</comment>
<organism evidence="7 8">
    <name type="scientific">Oceanirhabdus seepicola</name>
    <dbReference type="NCBI Taxonomy" id="2828781"/>
    <lineage>
        <taxon>Bacteria</taxon>
        <taxon>Bacillati</taxon>
        <taxon>Bacillota</taxon>
        <taxon>Clostridia</taxon>
        <taxon>Eubacteriales</taxon>
        <taxon>Clostridiaceae</taxon>
        <taxon>Oceanirhabdus</taxon>
    </lineage>
</organism>
<dbReference type="PANTHER" id="PTHR46233:SF3">
    <property type="entry name" value="HYDROXYACYLGLUTATHIONE HYDROLASE GLOC"/>
    <property type="match status" value="1"/>
</dbReference>
<dbReference type="SMART" id="SM00849">
    <property type="entry name" value="Lactamase_B"/>
    <property type="match status" value="1"/>
</dbReference>
<dbReference type="SUPFAM" id="SSF56281">
    <property type="entry name" value="Metallo-hydrolase/oxidoreductase"/>
    <property type="match status" value="1"/>
</dbReference>
<gene>
    <name evidence="7" type="ORF">KDK92_22965</name>
</gene>
<protein>
    <submittedName>
        <fullName evidence="7">MBL fold metallo-hydrolase</fullName>
    </submittedName>
</protein>
<sequence length="202" mass="21468">MIIKRVVAGIYGANCYLVKDEVSGKGVVIDPGGDVDDILKALIKIEMDVEYILFTHGHVDHTTGGAELQEAVGGKIAISSEDDKLIMSGASLYGPLLSNGADMHLASGGVLKVGELEIECIATPGHTPGGMSFKVGEVVFTGDTLFYRSIGRTDLIGGDSDLIAKSIKEKLYTLPEETIVYPGHGGTPTTIKDEKRENSFVR</sequence>
<evidence type="ECO:0000256" key="2">
    <source>
        <dbReference type="ARBA" id="ARBA00022723"/>
    </source>
</evidence>
<dbReference type="InterPro" id="IPR001279">
    <property type="entry name" value="Metallo-B-lactamas"/>
</dbReference>
<dbReference type="PANTHER" id="PTHR46233">
    <property type="entry name" value="HYDROXYACYLGLUTATHIONE HYDROLASE GLOC"/>
    <property type="match status" value="1"/>
</dbReference>
<reference evidence="7" key="1">
    <citation type="journal article" date="2021" name="mSystems">
        <title>Bacteria and Archaea Synergistically Convert Glycine Betaine to Biogenic Methane in the Formosa Cold Seep of the South China Sea.</title>
        <authorList>
            <person name="Li L."/>
            <person name="Zhang W."/>
            <person name="Zhang S."/>
            <person name="Song L."/>
            <person name="Sun Q."/>
            <person name="Zhang H."/>
            <person name="Xiang H."/>
            <person name="Dong X."/>
        </authorList>
    </citation>
    <scope>NUCLEOTIDE SEQUENCE</scope>
    <source>
        <strain evidence="7">ZWT</strain>
    </source>
</reference>
<keyword evidence="4" id="KW-0862">Zinc</keyword>
<feature type="domain" description="Metallo-beta-lactamase" evidence="6">
    <location>
        <begin position="12"/>
        <end position="184"/>
    </location>
</feature>
<keyword evidence="2" id="KW-0479">Metal-binding</keyword>
<keyword evidence="3" id="KW-0378">Hydrolase</keyword>
<dbReference type="InterPro" id="IPR036866">
    <property type="entry name" value="RibonucZ/Hydroxyglut_hydro"/>
</dbReference>
<comment type="cofactor">
    <cofactor evidence="1">
        <name>Zn(2+)</name>
        <dbReference type="ChEBI" id="CHEBI:29105"/>
    </cofactor>
</comment>
<dbReference type="InterPro" id="IPR051453">
    <property type="entry name" value="MBL_Glyoxalase_II"/>
</dbReference>
<proteinExistence type="predicted"/>
<evidence type="ECO:0000313" key="7">
    <source>
        <dbReference type="EMBL" id="MCM1992586.1"/>
    </source>
</evidence>
<dbReference type="GO" id="GO:0016787">
    <property type="term" value="F:hydrolase activity"/>
    <property type="evidence" value="ECO:0007669"/>
    <property type="project" value="UniProtKB-KW"/>
</dbReference>
<dbReference type="CDD" id="cd06262">
    <property type="entry name" value="metallo-hydrolase-like_MBL-fold"/>
    <property type="match status" value="1"/>
</dbReference>
<dbReference type="EMBL" id="JAGSOJ010000006">
    <property type="protein sequence ID" value="MCM1992586.1"/>
    <property type="molecule type" value="Genomic_DNA"/>
</dbReference>
<name>A0A9J6P6U9_9CLOT</name>
<evidence type="ECO:0000256" key="3">
    <source>
        <dbReference type="ARBA" id="ARBA00022801"/>
    </source>
</evidence>
<dbReference type="Proteomes" id="UP001056429">
    <property type="component" value="Unassembled WGS sequence"/>
</dbReference>
<dbReference type="AlphaFoldDB" id="A0A9J6P6U9"/>
<dbReference type="RefSeq" id="WP_250861752.1">
    <property type="nucleotide sequence ID" value="NZ_JAGSOJ010000006.1"/>
</dbReference>
<accession>A0A9J6P6U9</accession>